<dbReference type="PANTHER" id="PTHR12993">
    <property type="entry name" value="N-ACETYLGLUCOSAMINYL-PHOSPHATIDYLINOSITOL DE-N-ACETYLASE-RELATED"/>
    <property type="match status" value="1"/>
</dbReference>
<evidence type="ECO:0000256" key="2">
    <source>
        <dbReference type="SAM" id="MobiDB-lite"/>
    </source>
</evidence>
<name>A0ABP9JKF2_9MICO</name>
<dbReference type="InterPro" id="IPR003737">
    <property type="entry name" value="GlcNAc_PI_deacetylase-related"/>
</dbReference>
<dbReference type="Pfam" id="PF05401">
    <property type="entry name" value="NodS"/>
    <property type="match status" value="1"/>
</dbReference>
<sequence>MTAPVRTFTHDESGTPEARWSSAPGWSRVAKTPGLADLGVRRLVVVAAHPDDETLAAGGLIALAAAAGLEVCLVLLTDGEGSHPASPTTTSDELARLRVEESREALRLLAPHARLERLGLPDGSVAEHVDHVVTTIVDLVREDGPETLLVAPWRADGHTDHDAAGRAAAVAAWRTDARLWEYPVWLWHWGEPDDAPWGDLHVVPLPDEVRTAKAGAVACHRTQVARLSDEAGDERVLHDGMLAHFDRGHESFLSLGPLADDSLDRLHEDVDDPWSVRTSWYEERKRAVTLASLPHQRYSRALEVGGSIGRLAADLAGRCDELVVVDESEAAVRAAEAGLAGDAGVTVLRRTVPEQWPDGAFDLVVVSEVGYFLSPERLRQLVHRVDACLTADGVVVLCHWQHPIEGWPLDGARVAEIWQHESELPVLASHLEADFALHVLSRTAAHRAT</sequence>
<dbReference type="Gene3D" id="3.40.50.10320">
    <property type="entry name" value="LmbE-like"/>
    <property type="match status" value="1"/>
</dbReference>
<reference evidence="4" key="1">
    <citation type="journal article" date="2019" name="Int. J. Syst. Evol. Microbiol.">
        <title>The Global Catalogue of Microorganisms (GCM) 10K type strain sequencing project: providing services to taxonomists for standard genome sequencing and annotation.</title>
        <authorList>
            <consortium name="The Broad Institute Genomics Platform"/>
            <consortium name="The Broad Institute Genome Sequencing Center for Infectious Disease"/>
            <person name="Wu L."/>
            <person name="Ma J."/>
        </authorList>
    </citation>
    <scope>NUCLEOTIDE SEQUENCE [LARGE SCALE GENOMIC DNA]</scope>
    <source>
        <strain evidence="4">JCM 17687</strain>
    </source>
</reference>
<dbReference type="CDD" id="cd02440">
    <property type="entry name" value="AdoMet_MTases"/>
    <property type="match status" value="1"/>
</dbReference>
<dbReference type="EMBL" id="BAABIW010000026">
    <property type="protein sequence ID" value="GAA5034929.1"/>
    <property type="molecule type" value="Genomic_DNA"/>
</dbReference>
<organism evidence="3 4">
    <name type="scientific">Terrabacter aeriphilus</name>
    <dbReference type="NCBI Taxonomy" id="515662"/>
    <lineage>
        <taxon>Bacteria</taxon>
        <taxon>Bacillati</taxon>
        <taxon>Actinomycetota</taxon>
        <taxon>Actinomycetes</taxon>
        <taxon>Micrococcales</taxon>
        <taxon>Intrasporangiaceae</taxon>
        <taxon>Terrabacter</taxon>
    </lineage>
</organism>
<keyword evidence="1" id="KW-0862">Zinc</keyword>
<dbReference type="Proteomes" id="UP001500427">
    <property type="component" value="Unassembled WGS sequence"/>
</dbReference>
<protein>
    <recommendedName>
        <fullName evidence="5">LmbE family N-acetylglucosaminyl deacetylase</fullName>
    </recommendedName>
</protein>
<gene>
    <name evidence="3" type="ORF">GCM10023258_36270</name>
</gene>
<comment type="caution">
    <text evidence="3">The sequence shown here is derived from an EMBL/GenBank/DDBJ whole genome shotgun (WGS) entry which is preliminary data.</text>
</comment>
<dbReference type="SUPFAM" id="SSF53335">
    <property type="entry name" value="S-adenosyl-L-methionine-dependent methyltransferases"/>
    <property type="match status" value="1"/>
</dbReference>
<dbReference type="SUPFAM" id="SSF102588">
    <property type="entry name" value="LmbE-like"/>
    <property type="match status" value="1"/>
</dbReference>
<dbReference type="Gene3D" id="3.40.50.150">
    <property type="entry name" value="Vaccinia Virus protein VP39"/>
    <property type="match status" value="1"/>
</dbReference>
<dbReference type="Pfam" id="PF02585">
    <property type="entry name" value="PIG-L"/>
    <property type="match status" value="1"/>
</dbReference>
<evidence type="ECO:0000313" key="3">
    <source>
        <dbReference type="EMBL" id="GAA5034929.1"/>
    </source>
</evidence>
<evidence type="ECO:0000256" key="1">
    <source>
        <dbReference type="ARBA" id="ARBA00022833"/>
    </source>
</evidence>
<dbReference type="InterPro" id="IPR029063">
    <property type="entry name" value="SAM-dependent_MTases_sf"/>
</dbReference>
<dbReference type="InterPro" id="IPR024078">
    <property type="entry name" value="LmbE-like_dom_sf"/>
</dbReference>
<feature type="region of interest" description="Disordered" evidence="2">
    <location>
        <begin position="1"/>
        <end position="24"/>
    </location>
</feature>
<evidence type="ECO:0000313" key="4">
    <source>
        <dbReference type="Proteomes" id="UP001500427"/>
    </source>
</evidence>
<dbReference type="InterPro" id="IPR008715">
    <property type="entry name" value="SAM-MeTfrase_NodS-like"/>
</dbReference>
<keyword evidence="4" id="KW-1185">Reference proteome</keyword>
<evidence type="ECO:0008006" key="5">
    <source>
        <dbReference type="Google" id="ProtNLM"/>
    </source>
</evidence>
<dbReference type="RefSeq" id="WP_345508928.1">
    <property type="nucleotide sequence ID" value="NZ_BAABIW010000026.1"/>
</dbReference>
<dbReference type="PANTHER" id="PTHR12993:SF29">
    <property type="entry name" value="BLR3841 PROTEIN"/>
    <property type="match status" value="1"/>
</dbReference>
<accession>A0ABP9JKF2</accession>
<proteinExistence type="predicted"/>